<dbReference type="InterPro" id="IPR037238">
    <property type="entry name" value="YbiA-like_sf"/>
</dbReference>
<name>A0A9X0D1R3_9CNID</name>
<dbReference type="EMBL" id="MU825896">
    <property type="protein sequence ID" value="KAJ7383670.1"/>
    <property type="molecule type" value="Genomic_DNA"/>
</dbReference>
<dbReference type="CDD" id="cd15457">
    <property type="entry name" value="NADAR"/>
    <property type="match status" value="1"/>
</dbReference>
<evidence type="ECO:0000313" key="2">
    <source>
        <dbReference type="Proteomes" id="UP001163046"/>
    </source>
</evidence>
<dbReference type="Proteomes" id="UP001163046">
    <property type="component" value="Unassembled WGS sequence"/>
</dbReference>
<dbReference type="InterPro" id="IPR012816">
    <property type="entry name" value="NADAR"/>
</dbReference>
<dbReference type="OrthoDB" id="206452at2759"/>
<sequence>MSEGVFPSVEHYFQGMKFIPEDRARFMKGGEFDKKKETTASSAREEILKGRLAKSAGSKSGSSMYNLTLAADGLDQEVAKNRMKRALQRKFEQGPFKSLLLETGGVRQLIHIPTRGQTDFWTGKRDKKTGEIVGENTMGKLLMEVRDAMLSADCSDKYGDEESLLKDN</sequence>
<organism evidence="1 2">
    <name type="scientific">Desmophyllum pertusum</name>
    <dbReference type="NCBI Taxonomy" id="174260"/>
    <lineage>
        <taxon>Eukaryota</taxon>
        <taxon>Metazoa</taxon>
        <taxon>Cnidaria</taxon>
        <taxon>Anthozoa</taxon>
        <taxon>Hexacorallia</taxon>
        <taxon>Scleractinia</taxon>
        <taxon>Caryophylliina</taxon>
        <taxon>Caryophylliidae</taxon>
        <taxon>Desmophyllum</taxon>
    </lineage>
</organism>
<comment type="caution">
    <text evidence="1">The sequence shown here is derived from an EMBL/GenBank/DDBJ whole genome shotgun (WGS) entry which is preliminary data.</text>
</comment>
<dbReference type="SUPFAM" id="SSF143990">
    <property type="entry name" value="YbiA-like"/>
    <property type="match status" value="1"/>
</dbReference>
<proteinExistence type="predicted"/>
<dbReference type="AlphaFoldDB" id="A0A9X0D1R3"/>
<evidence type="ECO:0008006" key="3">
    <source>
        <dbReference type="Google" id="ProtNLM"/>
    </source>
</evidence>
<protein>
    <recommendedName>
        <fullName evidence="3">NADAR domain-containing protein</fullName>
    </recommendedName>
</protein>
<accession>A0A9X0D1R3</accession>
<gene>
    <name evidence="1" type="ORF">OS493_026856</name>
</gene>
<keyword evidence="2" id="KW-1185">Reference proteome</keyword>
<reference evidence="1" key="1">
    <citation type="submission" date="2023-01" db="EMBL/GenBank/DDBJ databases">
        <title>Genome assembly of the deep-sea coral Lophelia pertusa.</title>
        <authorList>
            <person name="Herrera S."/>
            <person name="Cordes E."/>
        </authorList>
    </citation>
    <scope>NUCLEOTIDE SEQUENCE</scope>
    <source>
        <strain evidence="1">USNM1676648</strain>
        <tissue evidence="1">Polyp</tissue>
    </source>
</reference>
<evidence type="ECO:0000313" key="1">
    <source>
        <dbReference type="EMBL" id="KAJ7383670.1"/>
    </source>
</evidence>
<dbReference type="Gene3D" id="1.10.357.40">
    <property type="entry name" value="YbiA-like"/>
    <property type="match status" value="1"/>
</dbReference>